<protein>
    <recommendedName>
        <fullName evidence="5">Antimicrobial peptide system protein, SdpA family</fullName>
    </recommendedName>
</protein>
<dbReference type="HOGENOM" id="CLU_097066_0_0_11"/>
<feature type="region of interest" description="Disordered" evidence="1">
    <location>
        <begin position="1"/>
        <end position="20"/>
    </location>
</feature>
<evidence type="ECO:0000256" key="1">
    <source>
        <dbReference type="SAM" id="MobiDB-lite"/>
    </source>
</evidence>
<keyword evidence="3" id="KW-0614">Plasmid</keyword>
<feature type="transmembrane region" description="Helical" evidence="2">
    <location>
        <begin position="34"/>
        <end position="54"/>
    </location>
</feature>
<keyword evidence="2" id="KW-0472">Membrane</keyword>
<evidence type="ECO:0000313" key="3">
    <source>
        <dbReference type="EMBL" id="ADG80813.1"/>
    </source>
</evidence>
<dbReference type="eggNOG" id="ENOG503348B">
    <property type="taxonomic scope" value="Bacteria"/>
</dbReference>
<name>D5UYW6_TSUPD</name>
<keyword evidence="4" id="KW-1185">Reference proteome</keyword>
<evidence type="ECO:0000313" key="4">
    <source>
        <dbReference type="Proteomes" id="UP000001213"/>
    </source>
</evidence>
<organism evidence="3 4">
    <name type="scientific">Tsukamurella paurometabola (strain ATCC 8368 / DSM 20162 / CCUG 35730 / CIP 100753 / JCM 10117 / KCTC 9821 / NBRC 16120 / NCIMB 702349 / NCTC 13040)</name>
    <name type="common">Corynebacterium paurometabolum</name>
    <dbReference type="NCBI Taxonomy" id="521096"/>
    <lineage>
        <taxon>Bacteria</taxon>
        <taxon>Bacillati</taxon>
        <taxon>Actinomycetota</taxon>
        <taxon>Actinomycetes</taxon>
        <taxon>Mycobacteriales</taxon>
        <taxon>Tsukamurellaceae</taxon>
        <taxon>Tsukamurella</taxon>
    </lineage>
</organism>
<gene>
    <name evidence="3" type="ordered locus">Tpau_4245</name>
</gene>
<geneLocation type="plasmid" evidence="3 4">
    <name>pTpau01</name>
</geneLocation>
<keyword evidence="2" id="KW-1133">Transmembrane helix</keyword>
<sequence length="213" mass="23005">MDRGGTSGAADSTEETSSVTDANPAVYATVPRRIMAIVAAPFVVICFYVAAAWLPATPFHLPGQAEYVRSGLAALSPQGWAFFTKSPMEDSFALYKVETKGIAAPVGDFPYSKPGNVFGLDREPRKQSMEMAVALKRISSDSWRRCKSKDAATCAGQASLDDKPVNMAKSETPSPTYCGRIEVVRMKTTPWAWRDLNVPARAATEATSVEVQC</sequence>
<evidence type="ECO:0008006" key="5">
    <source>
        <dbReference type="Google" id="ProtNLM"/>
    </source>
</evidence>
<dbReference type="InterPro" id="IPR023902">
    <property type="entry name" value="Sporulation_SdpA"/>
</dbReference>
<dbReference type="AlphaFoldDB" id="D5UYW6"/>
<dbReference type="NCBIfam" id="TIGR04034">
    <property type="entry name" value="export_SdpA"/>
    <property type="match status" value="1"/>
</dbReference>
<evidence type="ECO:0000256" key="2">
    <source>
        <dbReference type="SAM" id="Phobius"/>
    </source>
</evidence>
<dbReference type="Pfam" id="PF17418">
    <property type="entry name" value="SdpA"/>
    <property type="match status" value="1"/>
</dbReference>
<dbReference type="KEGG" id="tpr:Tpau_4245"/>
<dbReference type="Proteomes" id="UP000001213">
    <property type="component" value="Plasmid pTpau01"/>
</dbReference>
<keyword evidence="2" id="KW-0812">Transmembrane</keyword>
<reference evidence="3 4" key="2">
    <citation type="journal article" date="2011" name="Stand. Genomic Sci.">
        <title>Complete genome sequence of Tsukamurella paurometabola type strain (no. 33).</title>
        <authorList>
            <person name="Munk A.C."/>
            <person name="Lapidus A."/>
            <person name="Lucas S."/>
            <person name="Nolan M."/>
            <person name="Tice H."/>
            <person name="Cheng J.F."/>
            <person name="Del Rio T.G."/>
            <person name="Goodwin L."/>
            <person name="Pitluck S."/>
            <person name="Liolios K."/>
            <person name="Huntemann M."/>
            <person name="Ivanova N."/>
            <person name="Mavromatis K."/>
            <person name="Mikhailova N."/>
            <person name="Pati A."/>
            <person name="Chen A."/>
            <person name="Palaniappan K."/>
            <person name="Tapia R."/>
            <person name="Han C."/>
            <person name="Land M."/>
            <person name="Hauser L."/>
            <person name="Chang Y.J."/>
            <person name="Jeffries C.D."/>
            <person name="Brettin T."/>
            <person name="Yasawong M."/>
            <person name="Brambilla E.M."/>
            <person name="Rohde M."/>
            <person name="Sikorski J."/>
            <person name="Goker M."/>
            <person name="Detter J.C."/>
            <person name="Woyke T."/>
            <person name="Bristow J."/>
            <person name="Eisen J.A."/>
            <person name="Markowitz V."/>
            <person name="Hugenholtz P."/>
            <person name="Kyrpides N.C."/>
            <person name="Klenk H.P."/>
        </authorList>
    </citation>
    <scope>NUCLEOTIDE SEQUENCE [LARGE SCALE GENOMIC DNA]</scope>
    <source>
        <strain evidence="4">ATCC 8368 / DSM 20162 / CCUG 35730 / CIP 100753 / JCM 10117 / KCTC 9821 / NBRC 16120 / NCIMB 702349 / NCTC 13040</strain>
        <plasmid evidence="3">pTpau01</plasmid>
    </source>
</reference>
<dbReference type="EMBL" id="CP001967">
    <property type="protein sequence ID" value="ADG80813.1"/>
    <property type="molecule type" value="Genomic_DNA"/>
</dbReference>
<proteinExistence type="predicted"/>
<accession>D5UYW6</accession>
<reference evidence="4" key="1">
    <citation type="submission" date="2010-03" db="EMBL/GenBank/DDBJ databases">
        <title>The complete plasmid of Tsukamurella paurometabola DSM 20162.</title>
        <authorList>
            <consortium name="US DOE Joint Genome Institute (JGI-PGF)"/>
            <person name="Lucas S."/>
            <person name="Copeland A."/>
            <person name="Lapidus A."/>
            <person name="Glavina del Rio T."/>
            <person name="Dalin E."/>
            <person name="Tice H."/>
            <person name="Bruce D."/>
            <person name="Goodwin L."/>
            <person name="Pitluck S."/>
            <person name="Kyrpides N."/>
            <person name="Mavromatis K."/>
            <person name="Ivanova N."/>
            <person name="Mikhailova N."/>
            <person name="Munk A.C."/>
            <person name="Brettin T."/>
            <person name="Detter J.C."/>
            <person name="Tapia R."/>
            <person name="Han C."/>
            <person name="Larimer F."/>
            <person name="Land M."/>
            <person name="Hauser L."/>
            <person name="Markowitz V."/>
            <person name="Cheng J.-F."/>
            <person name="Hugenholtz P."/>
            <person name="Woyke T."/>
            <person name="Wu D."/>
            <person name="Jando M."/>
            <person name="Brambilla E."/>
            <person name="Klenk H.-P."/>
            <person name="Eisen J.A."/>
        </authorList>
    </citation>
    <scope>NUCLEOTIDE SEQUENCE [LARGE SCALE GENOMIC DNA]</scope>
    <source>
        <strain evidence="4">ATCC 8368 / DSM 20162 / CCUG 35730 / CIP 100753 / JCM 10117 / KCTC 9821 / NBRC 16120 / NCIMB 702349 / NCTC 13040</strain>
        <plasmid evidence="4">pTpau01</plasmid>
    </source>
</reference>